<comment type="caution">
    <text evidence="1">The sequence shown here is derived from an EMBL/GenBank/DDBJ whole genome shotgun (WGS) entry which is preliminary data.</text>
</comment>
<organism evidence="1 2">
    <name type="scientific">Rubellimicrobium roseum</name>
    <dbReference type="NCBI Taxonomy" id="687525"/>
    <lineage>
        <taxon>Bacteria</taxon>
        <taxon>Pseudomonadati</taxon>
        <taxon>Pseudomonadota</taxon>
        <taxon>Alphaproteobacteria</taxon>
        <taxon>Rhodobacterales</taxon>
        <taxon>Roseobacteraceae</taxon>
        <taxon>Rubellimicrobium</taxon>
    </lineage>
</organism>
<dbReference type="RefSeq" id="WP_139079592.1">
    <property type="nucleotide sequence ID" value="NZ_VDFV01000001.1"/>
</dbReference>
<gene>
    <name evidence="1" type="ORF">FHG71_00180</name>
</gene>
<dbReference type="OrthoDB" id="9781481at2"/>
<sequence length="139" mass="15338">MPRPDADPPPKVAPSPAERAGFRLERSLGCILGAARQRRFLSYGELAWANGLDWAAARRPINAHLWDLIVWGDRNGFPILSAIVVNKMHLLTGRMEPETLKGFVAAARRLGRYDGSEPAVFLRAQQQALFDHVRDGPGG</sequence>
<evidence type="ECO:0000313" key="2">
    <source>
        <dbReference type="Proteomes" id="UP000305709"/>
    </source>
</evidence>
<dbReference type="Proteomes" id="UP000305709">
    <property type="component" value="Unassembled WGS sequence"/>
</dbReference>
<proteinExistence type="predicted"/>
<evidence type="ECO:0000313" key="1">
    <source>
        <dbReference type="EMBL" id="TNC74597.1"/>
    </source>
</evidence>
<accession>A0A5C4NPN6</accession>
<reference evidence="1 2" key="1">
    <citation type="submission" date="2019-06" db="EMBL/GenBank/DDBJ databases">
        <authorList>
            <person name="Jiang L."/>
        </authorList>
    </citation>
    <scope>NUCLEOTIDE SEQUENCE [LARGE SCALE GENOMIC DNA]</scope>
    <source>
        <strain evidence="1 2">YIM 48858</strain>
    </source>
</reference>
<name>A0A5C4NPN6_9RHOB</name>
<dbReference type="AlphaFoldDB" id="A0A5C4NPN6"/>
<protein>
    <submittedName>
        <fullName evidence="1">Uncharacterized protein</fullName>
    </submittedName>
</protein>
<dbReference type="EMBL" id="VDFV01000001">
    <property type="protein sequence ID" value="TNC74597.1"/>
    <property type="molecule type" value="Genomic_DNA"/>
</dbReference>
<keyword evidence="2" id="KW-1185">Reference proteome</keyword>